<dbReference type="GO" id="GO:0061928">
    <property type="term" value="F:glutathione specific gamma-glutamylcyclotransferase activity"/>
    <property type="evidence" value="ECO:0007669"/>
    <property type="project" value="UniProtKB-EC"/>
</dbReference>
<sequence>MMSLHPCASGHFWVFGYGSLIWNPGFEPVEVRPGRLNGYHRRFCIYSTQYRGTDERPGLVLGLDRGGSCKGLALRIPIEQLEPVKAALWEREMLNNEYHPRILPVRTAEGPVPCLAFVVDRRHRFYSGRLAVAETAAIIAAAHGDRGPCIEYLDNTVRHLDELGLRDPSLTRLRDQVQRLLPPCPPPL</sequence>
<keyword evidence="4" id="KW-1185">Reference proteome</keyword>
<keyword evidence="2" id="KW-0456">Lyase</keyword>
<dbReference type="GO" id="GO:0006751">
    <property type="term" value="P:glutathione catabolic process"/>
    <property type="evidence" value="ECO:0007669"/>
    <property type="project" value="InterPro"/>
</dbReference>
<comment type="caution">
    <text evidence="3">The sequence shown here is derived from an EMBL/GenBank/DDBJ whole genome shotgun (WGS) entry which is preliminary data.</text>
</comment>
<dbReference type="Pfam" id="PF04752">
    <property type="entry name" value="ChaC"/>
    <property type="match status" value="1"/>
</dbReference>
<evidence type="ECO:0000256" key="1">
    <source>
        <dbReference type="ARBA" id="ARBA00012344"/>
    </source>
</evidence>
<dbReference type="InterPro" id="IPR036568">
    <property type="entry name" value="GGCT-like_sf"/>
</dbReference>
<dbReference type="GO" id="GO:0005737">
    <property type="term" value="C:cytoplasm"/>
    <property type="evidence" value="ECO:0007669"/>
    <property type="project" value="TreeGrafter"/>
</dbReference>
<protein>
    <recommendedName>
        <fullName evidence="1">glutathione-specific gamma-glutamylcyclotransferase</fullName>
        <ecNumber evidence="1">4.3.2.7</ecNumber>
    </recommendedName>
</protein>
<dbReference type="PANTHER" id="PTHR12192">
    <property type="entry name" value="CATION TRANSPORT PROTEIN CHAC-RELATED"/>
    <property type="match status" value="1"/>
</dbReference>
<dbReference type="Proteomes" id="UP000278222">
    <property type="component" value="Unassembled WGS sequence"/>
</dbReference>
<accession>A0A3N1LKS4</accession>
<dbReference type="EC" id="4.3.2.7" evidence="1"/>
<dbReference type="PANTHER" id="PTHR12192:SF2">
    <property type="entry name" value="GLUTATHIONE-SPECIFIC GAMMA-GLUTAMYLCYCLOTRANSFERASE 2"/>
    <property type="match status" value="1"/>
</dbReference>
<name>A0A3N1LKS4_9PROT</name>
<dbReference type="SUPFAM" id="SSF110857">
    <property type="entry name" value="Gamma-glutamyl cyclotransferase-like"/>
    <property type="match status" value="1"/>
</dbReference>
<dbReference type="EMBL" id="RJKX01000014">
    <property type="protein sequence ID" value="ROP91339.1"/>
    <property type="molecule type" value="Genomic_DNA"/>
</dbReference>
<evidence type="ECO:0000313" key="3">
    <source>
        <dbReference type="EMBL" id="ROP91339.1"/>
    </source>
</evidence>
<gene>
    <name evidence="3" type="ORF">EDC65_3205</name>
</gene>
<evidence type="ECO:0000313" key="4">
    <source>
        <dbReference type="Proteomes" id="UP000278222"/>
    </source>
</evidence>
<reference evidence="3 4" key="1">
    <citation type="submission" date="2018-11" db="EMBL/GenBank/DDBJ databases">
        <title>Genomic Encyclopedia of Type Strains, Phase IV (KMG-IV): sequencing the most valuable type-strain genomes for metagenomic binning, comparative biology and taxonomic classification.</title>
        <authorList>
            <person name="Goeker M."/>
        </authorList>
    </citation>
    <scope>NUCLEOTIDE SEQUENCE [LARGE SCALE GENOMIC DNA]</scope>
    <source>
        <strain evidence="3 4">DSM 5900</strain>
    </source>
</reference>
<dbReference type="InterPro" id="IPR006840">
    <property type="entry name" value="ChaC"/>
</dbReference>
<dbReference type="AlphaFoldDB" id="A0A3N1LKS4"/>
<dbReference type="RefSeq" id="WP_245978354.1">
    <property type="nucleotide sequence ID" value="NZ_AP019700.1"/>
</dbReference>
<dbReference type="CDD" id="cd06661">
    <property type="entry name" value="GGCT_like"/>
    <property type="match status" value="1"/>
</dbReference>
<dbReference type="InterPro" id="IPR013024">
    <property type="entry name" value="GGCT-like"/>
</dbReference>
<evidence type="ECO:0000256" key="2">
    <source>
        <dbReference type="ARBA" id="ARBA00023239"/>
    </source>
</evidence>
<organism evidence="3 4">
    <name type="scientific">Stella humosa</name>
    <dbReference type="NCBI Taxonomy" id="94"/>
    <lineage>
        <taxon>Bacteria</taxon>
        <taxon>Pseudomonadati</taxon>
        <taxon>Pseudomonadota</taxon>
        <taxon>Alphaproteobacteria</taxon>
        <taxon>Rhodospirillales</taxon>
        <taxon>Stellaceae</taxon>
        <taxon>Stella</taxon>
    </lineage>
</organism>
<dbReference type="Gene3D" id="3.10.490.10">
    <property type="entry name" value="Gamma-glutamyl cyclotransferase-like"/>
    <property type="match status" value="1"/>
</dbReference>
<proteinExistence type="predicted"/>